<reference evidence="2 3" key="1">
    <citation type="submission" date="2023-08" db="EMBL/GenBank/DDBJ databases">
        <title>Arthrobacter horti sp. nov., isolated from forest soil.</title>
        <authorList>
            <person name="Park M."/>
        </authorList>
    </citation>
    <scope>NUCLEOTIDE SEQUENCE [LARGE SCALE GENOMIC DNA]</scope>
    <source>
        <strain evidence="2 3">YJM1</strain>
    </source>
</reference>
<dbReference type="InterPro" id="IPR002731">
    <property type="entry name" value="ATPase_BadF"/>
</dbReference>
<gene>
    <name evidence="2" type="ORF">Q9R02_07955</name>
</gene>
<dbReference type="SUPFAM" id="SSF53067">
    <property type="entry name" value="Actin-like ATPase domain"/>
    <property type="match status" value="2"/>
</dbReference>
<proteinExistence type="predicted"/>
<dbReference type="EMBL" id="JAVALS010000004">
    <property type="protein sequence ID" value="MDP5227080.1"/>
    <property type="molecule type" value="Genomic_DNA"/>
</dbReference>
<dbReference type="InterPro" id="IPR043129">
    <property type="entry name" value="ATPase_NBD"/>
</dbReference>
<name>A0ABT9INE3_9MICC</name>
<accession>A0ABT9INE3</accession>
<dbReference type="PANTHER" id="PTHR43190:SF3">
    <property type="entry name" value="N-ACETYL-D-GLUCOSAMINE KINASE"/>
    <property type="match status" value="1"/>
</dbReference>
<protein>
    <submittedName>
        <fullName evidence="2">BadF/BadG/BcrA/BcrD ATPase family protein</fullName>
    </submittedName>
</protein>
<sequence>MTTPRVPASETPSAGTREGIAIDIGGTKTRGLLLRDGMVAADHTVGSANTQNVSREEAELAFAELFAALSPSAVDRVVVGAGGADTEADKEALASLVAPHAPGARITVVHDSELLLAAAGARTGVAVIAGTGSAAWGRNDAGEESRSGGWGYLLGDEGSGYWLSREAVRLSLRRMNSGLDATGLALALCASVDAADVAGLIAAFHDPEKGRRYWAGRSRIVVEAAEQGDEGAQGILAQASGDLVVLAASVLERLGIHGPVVLGGGLGQHVSAIQNGFREGLARLGYHDVRILEQEPVFGAAALLDAPA</sequence>
<evidence type="ECO:0000313" key="3">
    <source>
        <dbReference type="Proteomes" id="UP001232725"/>
    </source>
</evidence>
<evidence type="ECO:0000313" key="2">
    <source>
        <dbReference type="EMBL" id="MDP5227080.1"/>
    </source>
</evidence>
<dbReference type="Gene3D" id="3.30.420.40">
    <property type="match status" value="2"/>
</dbReference>
<dbReference type="RefSeq" id="WP_305996133.1">
    <property type="nucleotide sequence ID" value="NZ_JAVALS010000004.1"/>
</dbReference>
<dbReference type="CDD" id="cd24007">
    <property type="entry name" value="ASKHA_NBD_eukNAGK-like"/>
    <property type="match status" value="1"/>
</dbReference>
<comment type="caution">
    <text evidence="2">The sequence shown here is derived from an EMBL/GenBank/DDBJ whole genome shotgun (WGS) entry which is preliminary data.</text>
</comment>
<dbReference type="Pfam" id="PF01869">
    <property type="entry name" value="BcrAD_BadFG"/>
    <property type="match status" value="1"/>
</dbReference>
<dbReference type="InterPro" id="IPR052519">
    <property type="entry name" value="Euk-type_GlcNAc_Kinase"/>
</dbReference>
<dbReference type="Proteomes" id="UP001232725">
    <property type="component" value="Unassembled WGS sequence"/>
</dbReference>
<evidence type="ECO:0000259" key="1">
    <source>
        <dbReference type="Pfam" id="PF01869"/>
    </source>
</evidence>
<keyword evidence="3" id="KW-1185">Reference proteome</keyword>
<feature type="domain" description="ATPase BadF/BadG/BcrA/BcrD type" evidence="1">
    <location>
        <begin position="22"/>
        <end position="301"/>
    </location>
</feature>
<organism evidence="2 3">
    <name type="scientific">Arthrobacter horti</name>
    <dbReference type="NCBI Taxonomy" id="3068273"/>
    <lineage>
        <taxon>Bacteria</taxon>
        <taxon>Bacillati</taxon>
        <taxon>Actinomycetota</taxon>
        <taxon>Actinomycetes</taxon>
        <taxon>Micrococcales</taxon>
        <taxon>Micrococcaceae</taxon>
        <taxon>Arthrobacter</taxon>
    </lineage>
</organism>
<dbReference type="PANTHER" id="PTHR43190">
    <property type="entry name" value="N-ACETYL-D-GLUCOSAMINE KINASE"/>
    <property type="match status" value="1"/>
</dbReference>